<organism evidence="1">
    <name type="scientific">Anguilla anguilla</name>
    <name type="common">European freshwater eel</name>
    <name type="synonym">Muraena anguilla</name>
    <dbReference type="NCBI Taxonomy" id="7936"/>
    <lineage>
        <taxon>Eukaryota</taxon>
        <taxon>Metazoa</taxon>
        <taxon>Chordata</taxon>
        <taxon>Craniata</taxon>
        <taxon>Vertebrata</taxon>
        <taxon>Euteleostomi</taxon>
        <taxon>Actinopterygii</taxon>
        <taxon>Neopterygii</taxon>
        <taxon>Teleostei</taxon>
        <taxon>Anguilliformes</taxon>
        <taxon>Anguillidae</taxon>
        <taxon>Anguilla</taxon>
    </lineage>
</organism>
<accession>A0A0E9UG51</accession>
<evidence type="ECO:0000313" key="1">
    <source>
        <dbReference type="EMBL" id="JAH64225.1"/>
    </source>
</evidence>
<proteinExistence type="predicted"/>
<reference evidence="1" key="1">
    <citation type="submission" date="2014-11" db="EMBL/GenBank/DDBJ databases">
        <authorList>
            <person name="Amaro Gonzalez C."/>
        </authorList>
    </citation>
    <scope>NUCLEOTIDE SEQUENCE</scope>
</reference>
<sequence length="29" mass="3429">MAFTAKYDKLIKYEAKLLNYCDIYLNVAL</sequence>
<dbReference type="AlphaFoldDB" id="A0A0E9UG51"/>
<protein>
    <submittedName>
        <fullName evidence="1">Uncharacterized protein</fullName>
    </submittedName>
</protein>
<name>A0A0E9UG51_ANGAN</name>
<dbReference type="EMBL" id="GBXM01044352">
    <property type="protein sequence ID" value="JAH64225.1"/>
    <property type="molecule type" value="Transcribed_RNA"/>
</dbReference>
<reference evidence="1" key="2">
    <citation type="journal article" date="2015" name="Fish Shellfish Immunol.">
        <title>Early steps in the European eel (Anguilla anguilla)-Vibrio vulnificus interaction in the gills: Role of the RtxA13 toxin.</title>
        <authorList>
            <person name="Callol A."/>
            <person name="Pajuelo D."/>
            <person name="Ebbesson L."/>
            <person name="Teles M."/>
            <person name="MacKenzie S."/>
            <person name="Amaro C."/>
        </authorList>
    </citation>
    <scope>NUCLEOTIDE SEQUENCE</scope>
</reference>